<accession>A0A9N8ZYC5</accession>
<reference evidence="1" key="1">
    <citation type="submission" date="2021-06" db="EMBL/GenBank/DDBJ databases">
        <authorList>
            <person name="Kallberg Y."/>
            <person name="Tangrot J."/>
            <person name="Rosling A."/>
        </authorList>
    </citation>
    <scope>NUCLEOTIDE SEQUENCE</scope>
    <source>
        <strain evidence="1">87-6 pot B 2015</strain>
    </source>
</reference>
<dbReference type="Proteomes" id="UP000789375">
    <property type="component" value="Unassembled WGS sequence"/>
</dbReference>
<protein>
    <submittedName>
        <fullName evidence="1">1865_t:CDS:1</fullName>
    </submittedName>
</protein>
<dbReference type="AlphaFoldDB" id="A0A9N8ZYC5"/>
<proteinExistence type="predicted"/>
<gene>
    <name evidence="1" type="ORF">FMOSSE_LOCUS4611</name>
</gene>
<evidence type="ECO:0000313" key="2">
    <source>
        <dbReference type="Proteomes" id="UP000789375"/>
    </source>
</evidence>
<keyword evidence="2" id="KW-1185">Reference proteome</keyword>
<sequence length="73" mass="8561">MFNKAFYRKYKKTGLNHQFEHFIEIARPSLAQEQRSTLLSYFIVNDKAKAGAKQTFAVCKNDDEKLAYLKQDL</sequence>
<organism evidence="1 2">
    <name type="scientific">Funneliformis mosseae</name>
    <name type="common">Endomycorrhizal fungus</name>
    <name type="synonym">Glomus mosseae</name>
    <dbReference type="NCBI Taxonomy" id="27381"/>
    <lineage>
        <taxon>Eukaryota</taxon>
        <taxon>Fungi</taxon>
        <taxon>Fungi incertae sedis</taxon>
        <taxon>Mucoromycota</taxon>
        <taxon>Glomeromycotina</taxon>
        <taxon>Glomeromycetes</taxon>
        <taxon>Glomerales</taxon>
        <taxon>Glomeraceae</taxon>
        <taxon>Funneliformis</taxon>
    </lineage>
</organism>
<name>A0A9N8ZYC5_FUNMO</name>
<comment type="caution">
    <text evidence="1">The sequence shown here is derived from an EMBL/GenBank/DDBJ whole genome shotgun (WGS) entry which is preliminary data.</text>
</comment>
<dbReference type="EMBL" id="CAJVPP010000793">
    <property type="protein sequence ID" value="CAG8512486.1"/>
    <property type="molecule type" value="Genomic_DNA"/>
</dbReference>
<evidence type="ECO:0000313" key="1">
    <source>
        <dbReference type="EMBL" id="CAG8512486.1"/>
    </source>
</evidence>